<feature type="domain" description="Retrotransposon gag" evidence="2">
    <location>
        <begin position="203"/>
        <end position="291"/>
    </location>
</feature>
<dbReference type="Proteomes" id="UP000525078">
    <property type="component" value="Unassembled WGS sequence"/>
</dbReference>
<organism evidence="3 4">
    <name type="scientific">Cannabis sativa</name>
    <name type="common">Hemp</name>
    <name type="synonym">Marijuana</name>
    <dbReference type="NCBI Taxonomy" id="3483"/>
    <lineage>
        <taxon>Eukaryota</taxon>
        <taxon>Viridiplantae</taxon>
        <taxon>Streptophyta</taxon>
        <taxon>Embryophyta</taxon>
        <taxon>Tracheophyta</taxon>
        <taxon>Spermatophyta</taxon>
        <taxon>Magnoliopsida</taxon>
        <taxon>eudicotyledons</taxon>
        <taxon>Gunneridae</taxon>
        <taxon>Pentapetalae</taxon>
        <taxon>rosids</taxon>
        <taxon>fabids</taxon>
        <taxon>Rosales</taxon>
        <taxon>Cannabaceae</taxon>
        <taxon>Cannabis</taxon>
    </lineage>
</organism>
<feature type="compositionally biased region" description="Basic and acidic residues" evidence="1">
    <location>
        <begin position="77"/>
        <end position="110"/>
    </location>
</feature>
<evidence type="ECO:0000256" key="1">
    <source>
        <dbReference type="SAM" id="MobiDB-lite"/>
    </source>
</evidence>
<protein>
    <recommendedName>
        <fullName evidence="2">Retrotransposon gag domain-containing protein</fullName>
    </recommendedName>
</protein>
<comment type="caution">
    <text evidence="3">The sequence shown here is derived from an EMBL/GenBank/DDBJ whole genome shotgun (WGS) entry which is preliminary data.</text>
</comment>
<dbReference type="AlphaFoldDB" id="A0A7J6ETZ6"/>
<dbReference type="EMBL" id="JAATIP010000189">
    <property type="protein sequence ID" value="KAF4361786.1"/>
    <property type="molecule type" value="Genomic_DNA"/>
</dbReference>
<dbReference type="Pfam" id="PF03732">
    <property type="entry name" value="Retrotrans_gag"/>
    <property type="match status" value="1"/>
</dbReference>
<dbReference type="InterPro" id="IPR005162">
    <property type="entry name" value="Retrotrans_gag_dom"/>
</dbReference>
<name>A0A7J6ETZ6_CANSA</name>
<evidence type="ECO:0000259" key="2">
    <source>
        <dbReference type="Pfam" id="PF03732"/>
    </source>
</evidence>
<evidence type="ECO:0000313" key="3">
    <source>
        <dbReference type="EMBL" id="KAF4361786.1"/>
    </source>
</evidence>
<evidence type="ECO:0000313" key="4">
    <source>
        <dbReference type="Proteomes" id="UP000525078"/>
    </source>
</evidence>
<feature type="region of interest" description="Disordered" evidence="1">
    <location>
        <begin position="58"/>
        <end position="117"/>
    </location>
</feature>
<proteinExistence type="predicted"/>
<feature type="compositionally biased region" description="Basic and acidic residues" evidence="1">
    <location>
        <begin position="58"/>
        <end position="67"/>
    </location>
</feature>
<sequence length="432" mass="48617">MTVPLLVYFLNRSGSVIVSEAEDHNLLELTATGVSPTQLAGPITLDPRVIQERVKGWIEDATQREDPISPTEQSSGSKEEGSHSAMDEETVRARGTRVRHEERRTRRHDSSSGNQFPETFRGAIRLIRQIGRTVADEISSGGLNSPIVHRSEAANNSQDVNSILSIMRVKVHQFDRMNVEDWIDKINKFFDLHGVPKVIRLSMVPFHLDGTPSTWFQWMEKGGGFSDWESFLRALRLYFGVSIYDDPLGRIAKLTQIGRVSTFRAEFEGLITQILGVSEQFFINYFMWGLKNEIRRELLLSKPVDLADAMAKAQLFEDRNDDLLGRARNEGVHSAWSPRYSNSATTKTYQGIAPIQELEDGLVDEVSLNSLSNSTNPRIFRIVAQHASESLEVLIDTEFALEIGLVSKKAFIANNRVLANFEVGTSMHLVDQ</sequence>
<accession>A0A7J6ETZ6</accession>
<gene>
    <name evidence="3" type="ORF">F8388_018952</name>
</gene>
<reference evidence="3 4" key="1">
    <citation type="journal article" date="2020" name="bioRxiv">
        <title>Sequence and annotation of 42 cannabis genomes reveals extensive copy number variation in cannabinoid synthesis and pathogen resistance genes.</title>
        <authorList>
            <person name="Mckernan K.J."/>
            <person name="Helbert Y."/>
            <person name="Kane L.T."/>
            <person name="Ebling H."/>
            <person name="Zhang L."/>
            <person name="Liu B."/>
            <person name="Eaton Z."/>
            <person name="Mclaughlin S."/>
            <person name="Kingan S."/>
            <person name="Baybayan P."/>
            <person name="Concepcion G."/>
            <person name="Jordan M."/>
            <person name="Riva A."/>
            <person name="Barbazuk W."/>
            <person name="Harkins T."/>
        </authorList>
    </citation>
    <scope>NUCLEOTIDE SEQUENCE [LARGE SCALE GENOMIC DNA]</scope>
    <source>
        <strain evidence="4">cv. Jamaican Lion 4</strain>
        <tissue evidence="3">Leaf</tissue>
    </source>
</reference>